<dbReference type="EMBL" id="AAWS01000004">
    <property type="protein sequence ID" value="EAY31181.1"/>
    <property type="molecule type" value="Genomic_DNA"/>
</dbReference>
<accession>A1ZF79</accession>
<evidence type="ECO:0000313" key="1">
    <source>
        <dbReference type="EMBL" id="EAY31181.1"/>
    </source>
</evidence>
<gene>
    <name evidence="1" type="ORF">M23134_07591</name>
</gene>
<reference evidence="1 2" key="1">
    <citation type="submission" date="2007-01" db="EMBL/GenBank/DDBJ databases">
        <authorList>
            <person name="Haygood M."/>
            <person name="Podell S."/>
            <person name="Anderson C."/>
            <person name="Hopkinson B."/>
            <person name="Roe K."/>
            <person name="Barbeau K."/>
            <person name="Gaasterland T."/>
            <person name="Ferriera S."/>
            <person name="Johnson J."/>
            <person name="Kravitz S."/>
            <person name="Beeson K."/>
            <person name="Sutton G."/>
            <person name="Rogers Y.-H."/>
            <person name="Friedman R."/>
            <person name="Frazier M."/>
            <person name="Venter J.C."/>
        </authorList>
    </citation>
    <scope>NUCLEOTIDE SEQUENCE [LARGE SCALE GENOMIC DNA]</scope>
    <source>
        <strain evidence="1 2">ATCC 23134</strain>
    </source>
</reference>
<name>A1ZF79_MICM2</name>
<dbReference type="RefSeq" id="WP_002694338.1">
    <property type="nucleotide sequence ID" value="NZ_AAWS01000004.1"/>
</dbReference>
<proteinExistence type="predicted"/>
<dbReference type="Proteomes" id="UP000004095">
    <property type="component" value="Unassembled WGS sequence"/>
</dbReference>
<comment type="caution">
    <text evidence="1">The sequence shown here is derived from an EMBL/GenBank/DDBJ whole genome shotgun (WGS) entry which is preliminary data.</text>
</comment>
<evidence type="ECO:0000313" key="2">
    <source>
        <dbReference type="Proteomes" id="UP000004095"/>
    </source>
</evidence>
<protein>
    <submittedName>
        <fullName evidence="1">Uncharacterized protein</fullName>
    </submittedName>
</protein>
<dbReference type="AlphaFoldDB" id="A1ZF79"/>
<keyword evidence="2" id="KW-1185">Reference proteome</keyword>
<sequence length="155" mass="18508">MVKTFVLIFYMALNIVPSRVKQFKIEVKNPANQIEKIQLNFTRNKKQWQVIASHKPQDTLYFRFDKARYCYIREGSNGKESKADLLTKVEIKRNHRRWRKVSRVEFVPKQGKYNDRKSGLVFAISRKKRRKKLIEVDRTSAPEMSKAMPDMLLSW</sequence>
<organism evidence="1 2">
    <name type="scientific">Microscilla marina ATCC 23134</name>
    <dbReference type="NCBI Taxonomy" id="313606"/>
    <lineage>
        <taxon>Bacteria</taxon>
        <taxon>Pseudomonadati</taxon>
        <taxon>Bacteroidota</taxon>
        <taxon>Cytophagia</taxon>
        <taxon>Cytophagales</taxon>
        <taxon>Microscillaceae</taxon>
        <taxon>Microscilla</taxon>
    </lineage>
</organism>